<sequence>MKPAKRNAPEEGAQIFVFRNVQLHSGLHANSTLRRKNCNIHPGYGSTSGRPLAREEVF</sequence>
<reference evidence="3" key="1">
    <citation type="submission" date="2025-08" db="UniProtKB">
        <authorList>
            <consortium name="RefSeq"/>
        </authorList>
    </citation>
    <scope>IDENTIFICATION</scope>
    <source>
        <tissue evidence="3">Whole body</tissue>
    </source>
</reference>
<evidence type="ECO:0000256" key="1">
    <source>
        <dbReference type="SAM" id="MobiDB-lite"/>
    </source>
</evidence>
<feature type="region of interest" description="Disordered" evidence="1">
    <location>
        <begin position="36"/>
        <end position="58"/>
    </location>
</feature>
<proteinExistence type="predicted"/>
<dbReference type="GeneID" id="112457718"/>
<accession>A0A6J1Q3E6</accession>
<keyword evidence="2" id="KW-1185">Reference proteome</keyword>
<evidence type="ECO:0000313" key="3">
    <source>
        <dbReference type="RefSeq" id="XP_024876692.1"/>
    </source>
</evidence>
<dbReference type="Proteomes" id="UP000504618">
    <property type="component" value="Unplaced"/>
</dbReference>
<dbReference type="RefSeq" id="XP_024876692.1">
    <property type="nucleotide sequence ID" value="XM_025020924.1"/>
</dbReference>
<gene>
    <name evidence="3" type="primary">LOC112457718</name>
</gene>
<organism evidence="2 3">
    <name type="scientific">Temnothorax curvispinosus</name>
    <dbReference type="NCBI Taxonomy" id="300111"/>
    <lineage>
        <taxon>Eukaryota</taxon>
        <taxon>Metazoa</taxon>
        <taxon>Ecdysozoa</taxon>
        <taxon>Arthropoda</taxon>
        <taxon>Hexapoda</taxon>
        <taxon>Insecta</taxon>
        <taxon>Pterygota</taxon>
        <taxon>Neoptera</taxon>
        <taxon>Endopterygota</taxon>
        <taxon>Hymenoptera</taxon>
        <taxon>Apocrita</taxon>
        <taxon>Aculeata</taxon>
        <taxon>Formicoidea</taxon>
        <taxon>Formicidae</taxon>
        <taxon>Myrmicinae</taxon>
        <taxon>Temnothorax</taxon>
    </lineage>
</organism>
<evidence type="ECO:0000313" key="2">
    <source>
        <dbReference type="Proteomes" id="UP000504618"/>
    </source>
</evidence>
<dbReference type="AlphaFoldDB" id="A0A6J1Q3E6"/>
<protein>
    <submittedName>
        <fullName evidence="3">Uncharacterized protein LOC112457718 isoform X2</fullName>
    </submittedName>
</protein>
<name>A0A6J1Q3E6_9HYME</name>